<dbReference type="GO" id="GO:0065002">
    <property type="term" value="P:intracellular protein transmembrane transport"/>
    <property type="evidence" value="ECO:0007669"/>
    <property type="project" value="TreeGrafter"/>
</dbReference>
<dbReference type="RefSeq" id="YP_009646680.1">
    <property type="nucleotide sequence ID" value="NC_042492.1"/>
</dbReference>
<dbReference type="GeneID" id="40351523"/>
<dbReference type="Pfam" id="PF00902">
    <property type="entry name" value="TatC"/>
    <property type="match status" value="1"/>
</dbReference>
<dbReference type="PRINTS" id="PR01840">
    <property type="entry name" value="TATCFAMILY"/>
</dbReference>
<feature type="transmembrane region" description="Helical" evidence="6">
    <location>
        <begin position="149"/>
        <end position="175"/>
    </location>
</feature>
<dbReference type="AlphaFoldDB" id="A0A4D6C5V5"/>
<evidence type="ECO:0000256" key="3">
    <source>
        <dbReference type="ARBA" id="ARBA00022692"/>
    </source>
</evidence>
<dbReference type="GO" id="GO:0033281">
    <property type="term" value="C:TAT protein transport complex"/>
    <property type="evidence" value="ECO:0007669"/>
    <property type="project" value="TreeGrafter"/>
</dbReference>
<evidence type="ECO:0000256" key="6">
    <source>
        <dbReference type="SAM" id="Phobius"/>
    </source>
</evidence>
<dbReference type="InterPro" id="IPR002033">
    <property type="entry name" value="TatC"/>
</dbReference>
<geneLocation type="mitochondrion" evidence="7"/>
<dbReference type="EMBL" id="MK086001">
    <property type="protein sequence ID" value="QBX98558.1"/>
    <property type="molecule type" value="Genomic_DNA"/>
</dbReference>
<feature type="transmembrane region" description="Helical" evidence="6">
    <location>
        <begin position="187"/>
        <end position="205"/>
    </location>
</feature>
<sequence>MSRVPFFTHFNEIKLRFFFFSLSFFSCFCVSFLDPTCAVFIFIKPLWVELQGPFLFTHPLEGIHASLLAQGLIGFLYSLPFLIYHFWCFMSSSLFLYEKNALSFLLLLFSIIFGSGFSLFYLVLLPLLCKFLLGYSSWFAVLEPRVLDYLLFFIRVFGGLLSFLFTPFVLFFICVQLGKEPKDVEGIRSWVFVLSILLGGLLSPPEVTTQILIGLGLYFWYEILVLSLWVYWINLKSKK</sequence>
<protein>
    <submittedName>
        <fullName evidence="7">SecY-independent transporter protein</fullName>
    </submittedName>
</protein>
<dbReference type="GO" id="GO:0043953">
    <property type="term" value="P:protein transport by the Tat complex"/>
    <property type="evidence" value="ECO:0007669"/>
    <property type="project" value="TreeGrafter"/>
</dbReference>
<keyword evidence="5 6" id="KW-0472">Membrane</keyword>
<dbReference type="GO" id="GO:0009977">
    <property type="term" value="F:proton motive force dependent protein transmembrane transporter activity"/>
    <property type="evidence" value="ECO:0007669"/>
    <property type="project" value="TreeGrafter"/>
</dbReference>
<gene>
    <name evidence="7" type="primary">mttB</name>
</gene>
<dbReference type="PANTHER" id="PTHR30371:SF0">
    <property type="entry name" value="SEC-INDEPENDENT PROTEIN TRANSLOCASE PROTEIN TATC, CHLOROPLASTIC-RELATED"/>
    <property type="match status" value="1"/>
</dbReference>
<name>A0A4D6C5V5_9CHLO</name>
<keyword evidence="4 6" id="KW-1133">Transmembrane helix</keyword>
<feature type="transmembrane region" description="Helical" evidence="6">
    <location>
        <begin position="211"/>
        <end position="233"/>
    </location>
</feature>
<accession>A0A4D6C5V5</accession>
<feature type="transmembrane region" description="Helical" evidence="6">
    <location>
        <begin position="101"/>
        <end position="129"/>
    </location>
</feature>
<evidence type="ECO:0000256" key="2">
    <source>
        <dbReference type="ARBA" id="ARBA00008882"/>
    </source>
</evidence>
<reference evidence="7" key="1">
    <citation type="journal article" date="2019" name="Genome Biol. Evol.">
        <title>Tracing the Evolution of the Plastome and Mitogenome in the Chloropicophyceae Uncovered Convergent tRNA Gene Losses and a Variant Plastid Genetic Code.</title>
        <authorList>
            <person name="Turmel M."/>
            <person name="Dos Santos A.L."/>
            <person name="Otis C."/>
            <person name="Sergerie R."/>
            <person name="Lemieux C."/>
        </authorList>
    </citation>
    <scope>NUCLEOTIDE SEQUENCE</scope>
</reference>
<evidence type="ECO:0000256" key="5">
    <source>
        <dbReference type="ARBA" id="ARBA00023136"/>
    </source>
</evidence>
<feature type="transmembrane region" description="Helical" evidence="6">
    <location>
        <begin position="63"/>
        <end position="89"/>
    </location>
</feature>
<comment type="similarity">
    <text evidence="2">Belongs to the TatC family.</text>
</comment>
<comment type="subcellular location">
    <subcellularLocation>
        <location evidence="1">Membrane</location>
        <topology evidence="1">Multi-pass membrane protein</topology>
    </subcellularLocation>
</comment>
<keyword evidence="7" id="KW-0496">Mitochondrion</keyword>
<proteinExistence type="inferred from homology"/>
<dbReference type="PROSITE" id="PS51257">
    <property type="entry name" value="PROKAR_LIPOPROTEIN"/>
    <property type="match status" value="1"/>
</dbReference>
<evidence type="ECO:0000256" key="1">
    <source>
        <dbReference type="ARBA" id="ARBA00004141"/>
    </source>
</evidence>
<organism evidence="7">
    <name type="scientific">Chloropicon laureae</name>
    <dbReference type="NCBI Taxonomy" id="464258"/>
    <lineage>
        <taxon>Eukaryota</taxon>
        <taxon>Viridiplantae</taxon>
        <taxon>Chlorophyta</taxon>
        <taxon>Chloropicophyceae</taxon>
        <taxon>Chloropicales</taxon>
        <taxon>Chloropicaceae</taxon>
        <taxon>Chloropicon</taxon>
    </lineage>
</organism>
<feature type="transmembrane region" description="Helical" evidence="6">
    <location>
        <begin position="17"/>
        <end position="43"/>
    </location>
</feature>
<evidence type="ECO:0000256" key="4">
    <source>
        <dbReference type="ARBA" id="ARBA00022989"/>
    </source>
</evidence>
<keyword evidence="3 6" id="KW-0812">Transmembrane</keyword>
<dbReference type="PANTHER" id="PTHR30371">
    <property type="entry name" value="SEC-INDEPENDENT PROTEIN TRANSLOCASE PROTEIN TATC"/>
    <property type="match status" value="1"/>
</dbReference>
<evidence type="ECO:0000313" key="7">
    <source>
        <dbReference type="EMBL" id="QBX98558.1"/>
    </source>
</evidence>